<reference evidence="1" key="1">
    <citation type="submission" date="2022-09" db="EMBL/GenBank/DDBJ databases">
        <authorList>
            <person name="Cesa-Luna C."/>
            <person name="Girard L."/>
            <person name="Lood C."/>
            <person name="Hofte M."/>
            <person name="De Mot R."/>
        </authorList>
    </citation>
    <scope>NUCLEOTIDE SEQUENCE</scope>
    <source>
        <strain evidence="1">B1M3-32</strain>
    </source>
</reference>
<evidence type="ECO:0000313" key="2">
    <source>
        <dbReference type="Proteomes" id="UP001139955"/>
    </source>
</evidence>
<reference evidence="1" key="2">
    <citation type="journal article" date="2023" name="mSystems">
        <title>Charting the Lipopeptidome of Nonpathogenic Pseudomonas.</title>
        <authorList>
            <person name="Cesa-Luna C."/>
            <person name="Geudens N."/>
            <person name="Girard L."/>
            <person name="De Roo V."/>
            <person name="Maklad H.R."/>
            <person name="Martins J.C."/>
            <person name="Hofte M."/>
            <person name="De Mot R."/>
        </authorList>
    </citation>
    <scope>NUCLEOTIDE SEQUENCE</scope>
    <source>
        <strain evidence="1">B1M3-32</strain>
    </source>
</reference>
<organism evidence="1 2">
    <name type="scientific">Pseudomonas koreensis</name>
    <dbReference type="NCBI Taxonomy" id="198620"/>
    <lineage>
        <taxon>Bacteria</taxon>
        <taxon>Pseudomonadati</taxon>
        <taxon>Pseudomonadota</taxon>
        <taxon>Gammaproteobacteria</taxon>
        <taxon>Pseudomonadales</taxon>
        <taxon>Pseudomonadaceae</taxon>
        <taxon>Pseudomonas</taxon>
    </lineage>
</organism>
<dbReference type="AlphaFoldDB" id="A0A9X2XG55"/>
<keyword evidence="2" id="KW-1185">Reference proteome</keyword>
<evidence type="ECO:0000313" key="1">
    <source>
        <dbReference type="EMBL" id="MCU7248066.1"/>
    </source>
</evidence>
<dbReference type="EMBL" id="JAOSKY010000004">
    <property type="protein sequence ID" value="MCU7248066.1"/>
    <property type="molecule type" value="Genomic_DNA"/>
</dbReference>
<proteinExistence type="predicted"/>
<dbReference type="Proteomes" id="UP001139955">
    <property type="component" value="Unassembled WGS sequence"/>
</dbReference>
<accession>A0A9X2XG55</accession>
<gene>
    <name evidence="1" type="ORF">OC940_09670</name>
</gene>
<dbReference type="RefSeq" id="WP_301621746.1">
    <property type="nucleotide sequence ID" value="NZ_JAOSKY010000004.1"/>
</dbReference>
<sequence length="204" mass="23043">MSTEQQKSFIAAIRCDDAGMTLFGQWLESSWFNNTLANQQNRLTTRHRYSRLGKMVTARTARPQTRTKSQDMFVYFQCHGDRYTLQILSEIGHGKYIGKDRDGCLAALAGADNATSFHLLNASDSIVTLDQLPSRQASIVLKVRNAGTVNRQYRSNPHVYSYADKSGDSVKFNLTILERNVSQPTGNTPYVVWIEPLRSDENDD</sequence>
<comment type="caution">
    <text evidence="1">The sequence shown here is derived from an EMBL/GenBank/DDBJ whole genome shotgun (WGS) entry which is preliminary data.</text>
</comment>
<name>A0A9X2XG55_9PSED</name>
<protein>
    <submittedName>
        <fullName evidence="1">Uncharacterized protein</fullName>
    </submittedName>
</protein>